<evidence type="ECO:0000313" key="2">
    <source>
        <dbReference type="Proteomes" id="UP001222027"/>
    </source>
</evidence>
<evidence type="ECO:0000313" key="1">
    <source>
        <dbReference type="EMBL" id="KAJ8493876.1"/>
    </source>
</evidence>
<accession>A0AAV8REK8</accession>
<sequence length="85" mass="9618">MILSLSDADSDLARFNPIIPQFVKYLLDCESPPYPRPSTGVGDIDREQPPPLRSRCRTLISTPLPSIPHFSLLSFHLSPRQHHLD</sequence>
<reference evidence="1 2" key="1">
    <citation type="submission" date="2022-12" db="EMBL/GenBank/DDBJ databases">
        <title>Chromosome-scale assembly of the Ensete ventricosum genome.</title>
        <authorList>
            <person name="Dussert Y."/>
            <person name="Stocks J."/>
            <person name="Wendawek A."/>
            <person name="Woldeyes F."/>
            <person name="Nichols R.A."/>
            <person name="Borrell J.S."/>
        </authorList>
    </citation>
    <scope>NUCLEOTIDE SEQUENCE [LARGE SCALE GENOMIC DNA]</scope>
    <source>
        <strain evidence="2">cv. Maze</strain>
        <tissue evidence="1">Seeds</tissue>
    </source>
</reference>
<protein>
    <submittedName>
        <fullName evidence="1">Uncharacterized protein</fullName>
    </submittedName>
</protein>
<comment type="caution">
    <text evidence="1">The sequence shown here is derived from an EMBL/GenBank/DDBJ whole genome shotgun (WGS) entry which is preliminary data.</text>
</comment>
<name>A0AAV8REK8_ENSVE</name>
<gene>
    <name evidence="1" type="ORF">OPV22_015597</name>
</gene>
<dbReference type="Proteomes" id="UP001222027">
    <property type="component" value="Unassembled WGS sequence"/>
</dbReference>
<keyword evidence="2" id="KW-1185">Reference proteome</keyword>
<proteinExistence type="predicted"/>
<dbReference type="EMBL" id="JAQQAF010000004">
    <property type="protein sequence ID" value="KAJ8493876.1"/>
    <property type="molecule type" value="Genomic_DNA"/>
</dbReference>
<dbReference type="AlphaFoldDB" id="A0AAV8REK8"/>
<organism evidence="1 2">
    <name type="scientific">Ensete ventricosum</name>
    <name type="common">Abyssinian banana</name>
    <name type="synonym">Musa ensete</name>
    <dbReference type="NCBI Taxonomy" id="4639"/>
    <lineage>
        <taxon>Eukaryota</taxon>
        <taxon>Viridiplantae</taxon>
        <taxon>Streptophyta</taxon>
        <taxon>Embryophyta</taxon>
        <taxon>Tracheophyta</taxon>
        <taxon>Spermatophyta</taxon>
        <taxon>Magnoliopsida</taxon>
        <taxon>Liliopsida</taxon>
        <taxon>Zingiberales</taxon>
        <taxon>Musaceae</taxon>
        <taxon>Ensete</taxon>
    </lineage>
</organism>